<proteinExistence type="predicted"/>
<dbReference type="RefSeq" id="WP_317903423.1">
    <property type="nucleotide sequence ID" value="NZ_JAIRBC010000028.1"/>
</dbReference>
<dbReference type="InterPro" id="IPR027268">
    <property type="entry name" value="Peptidase_M4/M1_CTD_sf"/>
</dbReference>
<dbReference type="PANTHER" id="PTHR11533">
    <property type="entry name" value="PROTEASE M1 ZINC METALLOPROTEASE"/>
    <property type="match status" value="1"/>
</dbReference>
<dbReference type="Proteomes" id="UP001200642">
    <property type="component" value="Unassembled WGS sequence"/>
</dbReference>
<name>A0AAE3JSB1_9FLAO</name>
<evidence type="ECO:0000313" key="5">
    <source>
        <dbReference type="Proteomes" id="UP001200642"/>
    </source>
</evidence>
<dbReference type="Gene3D" id="2.60.40.1730">
    <property type="entry name" value="tricorn interacting facor f3 domain"/>
    <property type="match status" value="1"/>
</dbReference>
<dbReference type="CDD" id="cd09604">
    <property type="entry name" value="M1_APN_like"/>
    <property type="match status" value="1"/>
</dbReference>
<dbReference type="GO" id="GO:0008270">
    <property type="term" value="F:zinc ion binding"/>
    <property type="evidence" value="ECO:0007669"/>
    <property type="project" value="InterPro"/>
</dbReference>
<dbReference type="GO" id="GO:0005737">
    <property type="term" value="C:cytoplasm"/>
    <property type="evidence" value="ECO:0007669"/>
    <property type="project" value="TreeGrafter"/>
</dbReference>
<feature type="chain" id="PRO_5042093232" evidence="2">
    <location>
        <begin position="20"/>
        <end position="745"/>
    </location>
</feature>
<sequence>MKKLVIVLGLVMIVFFQSAVGQQRTNQSPFRQLTEELPSPNSYRTASGKSGPDYFQQQVDYDMNVALDEVGKTISGTATITYHNNSPEPLDYLFLQLDQNVWEKNSFKNQVSTGEIPKKLGVKFLKQLTNDFDGGFKIAYVRDTNGHDLPSHTNHTIMKVSLPKALAPGKMYKLKIKWSYNLNNLKEIWGRSGYDPLSQNDNTYAIAQFYPRLCVFNDLGWQTKQFMDAEFALEFGNFNVNITVPADHIVAATGELQNSRQVLSQKMLKRLGKAKTSDTPVFIVTEDESVENGKGRSSDSKTWHYSAKNVRDFAFASSRRFMWDAMGVQFPKHRVLAMSFYPKEGNPLWSQYATKTIAHTLKTYSEFTFDYPYPTASAVNVKRVGMEYPMLGFVDGRPNSDGTYSKAMKRWVIGTVIHEVGHNYFPMIVNSDERQWAWMDEGFNIFLQGIAERRWDTGQNWSGAPIEMKGYMDGDPNNMSPLMTSADDLLQPGMESYRKPAVALNILRETILGRELFLQSFQEYAHSWMFKHPQPADFFRVMEDASGIDLDWFWRGWFFTTDYVDLSIDDVTIFEPIFNVEQAEKAASAKQAEKPVNISDIRNKGKVVSLIEQDPSLKDDYDLEHPILDNVEVGQIEEVRKKLTKEELVLLEKGQKFYEVTFSSKGGMLMPLIIQFEFIDGSKELQRIPVQIWIKNQEKVTKLFQFDKELKSIALDPYYETADMDMENNNWPRKMERVFLQVQKK</sequence>
<feature type="region of interest" description="Disordered" evidence="1">
    <location>
        <begin position="31"/>
        <end position="51"/>
    </location>
</feature>
<dbReference type="InterPro" id="IPR014782">
    <property type="entry name" value="Peptidase_M1_dom"/>
</dbReference>
<dbReference type="InterPro" id="IPR042097">
    <property type="entry name" value="Aminopeptidase_N-like_N_sf"/>
</dbReference>
<keyword evidence="2" id="KW-0732">Signal</keyword>
<evidence type="ECO:0000259" key="3">
    <source>
        <dbReference type="Pfam" id="PF01433"/>
    </source>
</evidence>
<comment type="caution">
    <text evidence="4">The sequence shown here is derived from an EMBL/GenBank/DDBJ whole genome shotgun (WGS) entry which is preliminary data.</text>
</comment>
<dbReference type="GO" id="GO:0005615">
    <property type="term" value="C:extracellular space"/>
    <property type="evidence" value="ECO:0007669"/>
    <property type="project" value="TreeGrafter"/>
</dbReference>
<keyword evidence="5" id="KW-1185">Reference proteome</keyword>
<dbReference type="GO" id="GO:0070006">
    <property type="term" value="F:metalloaminopeptidase activity"/>
    <property type="evidence" value="ECO:0007669"/>
    <property type="project" value="TreeGrafter"/>
</dbReference>
<dbReference type="GO" id="GO:0043171">
    <property type="term" value="P:peptide catabolic process"/>
    <property type="evidence" value="ECO:0007669"/>
    <property type="project" value="TreeGrafter"/>
</dbReference>
<dbReference type="SUPFAM" id="SSF55486">
    <property type="entry name" value="Metalloproteases ('zincins'), catalytic domain"/>
    <property type="match status" value="1"/>
</dbReference>
<feature type="domain" description="Peptidase M1 membrane alanine aminopeptidase" evidence="3">
    <location>
        <begin position="355"/>
        <end position="557"/>
    </location>
</feature>
<feature type="compositionally biased region" description="Polar residues" evidence="1">
    <location>
        <begin position="39"/>
        <end position="48"/>
    </location>
</feature>
<gene>
    <name evidence="4" type="ORF">K8352_16095</name>
</gene>
<dbReference type="Pfam" id="PF01433">
    <property type="entry name" value="Peptidase_M1"/>
    <property type="match status" value="1"/>
</dbReference>
<dbReference type="AlphaFoldDB" id="A0AAE3JSB1"/>
<reference evidence="4" key="1">
    <citation type="submission" date="2023-02" db="EMBL/GenBank/DDBJ databases">
        <title>Genome of Flavobacteriaceae gen. nov. sp. strain F89.</title>
        <authorList>
            <person name="Wang Y."/>
        </authorList>
    </citation>
    <scope>NUCLEOTIDE SEQUENCE</scope>
    <source>
        <strain evidence="4">F89</strain>
    </source>
</reference>
<evidence type="ECO:0000256" key="2">
    <source>
        <dbReference type="SAM" id="SignalP"/>
    </source>
</evidence>
<dbReference type="GO" id="GO:0042277">
    <property type="term" value="F:peptide binding"/>
    <property type="evidence" value="ECO:0007669"/>
    <property type="project" value="TreeGrafter"/>
</dbReference>
<protein>
    <submittedName>
        <fullName evidence="4">M1 family metallopeptidase</fullName>
    </submittedName>
</protein>
<dbReference type="Gene3D" id="1.10.390.10">
    <property type="entry name" value="Neutral Protease Domain 2"/>
    <property type="match status" value="1"/>
</dbReference>
<evidence type="ECO:0000313" key="4">
    <source>
        <dbReference type="EMBL" id="MCG2462283.1"/>
    </source>
</evidence>
<organism evidence="4 5">
    <name type="scientific">Cerina litoralis</name>
    <dbReference type="NCBI Taxonomy" id="2874477"/>
    <lineage>
        <taxon>Bacteria</taxon>
        <taxon>Pseudomonadati</taxon>
        <taxon>Bacteroidota</taxon>
        <taxon>Flavobacteriia</taxon>
        <taxon>Flavobacteriales</taxon>
        <taxon>Flavobacteriaceae</taxon>
        <taxon>Cerina</taxon>
    </lineage>
</organism>
<dbReference type="InterPro" id="IPR050344">
    <property type="entry name" value="Peptidase_M1_aminopeptidases"/>
</dbReference>
<feature type="signal peptide" evidence="2">
    <location>
        <begin position="1"/>
        <end position="19"/>
    </location>
</feature>
<evidence type="ECO:0000256" key="1">
    <source>
        <dbReference type="SAM" id="MobiDB-lite"/>
    </source>
</evidence>
<dbReference type="PANTHER" id="PTHR11533:SF174">
    <property type="entry name" value="PUROMYCIN-SENSITIVE AMINOPEPTIDASE-RELATED"/>
    <property type="match status" value="1"/>
</dbReference>
<accession>A0AAE3JSB1</accession>
<dbReference type="EMBL" id="JAIRBC010000028">
    <property type="protein sequence ID" value="MCG2462283.1"/>
    <property type="molecule type" value="Genomic_DNA"/>
</dbReference>
<dbReference type="GO" id="GO:0016020">
    <property type="term" value="C:membrane"/>
    <property type="evidence" value="ECO:0007669"/>
    <property type="project" value="TreeGrafter"/>
</dbReference>